<protein>
    <submittedName>
        <fullName evidence="9">ABC transporter permease</fullName>
    </submittedName>
</protein>
<dbReference type="PANTHER" id="PTHR43386">
    <property type="entry name" value="OLIGOPEPTIDE TRANSPORT SYSTEM PERMEASE PROTEIN APPC"/>
    <property type="match status" value="1"/>
</dbReference>
<evidence type="ECO:0000256" key="7">
    <source>
        <dbReference type="RuleBase" id="RU363032"/>
    </source>
</evidence>
<evidence type="ECO:0000256" key="4">
    <source>
        <dbReference type="ARBA" id="ARBA00022692"/>
    </source>
</evidence>
<evidence type="ECO:0000256" key="5">
    <source>
        <dbReference type="ARBA" id="ARBA00022989"/>
    </source>
</evidence>
<feature type="domain" description="ABC transmembrane type-1" evidence="8">
    <location>
        <begin position="79"/>
        <end position="268"/>
    </location>
</feature>
<keyword evidence="2 7" id="KW-0813">Transport</keyword>
<organism evidence="9 10">
    <name type="scientific">Candidatus Lachnoclostridium stercoravium</name>
    <dbReference type="NCBI Taxonomy" id="2838633"/>
    <lineage>
        <taxon>Bacteria</taxon>
        <taxon>Bacillati</taxon>
        <taxon>Bacillota</taxon>
        <taxon>Clostridia</taxon>
        <taxon>Lachnospirales</taxon>
        <taxon>Lachnospiraceae</taxon>
    </lineage>
</organism>
<dbReference type="SUPFAM" id="SSF161098">
    <property type="entry name" value="MetI-like"/>
    <property type="match status" value="1"/>
</dbReference>
<reference evidence="9" key="2">
    <citation type="submission" date="2021-04" db="EMBL/GenBank/DDBJ databases">
        <authorList>
            <person name="Gilroy R."/>
        </authorList>
    </citation>
    <scope>NUCLEOTIDE SEQUENCE</scope>
    <source>
        <strain evidence="9">CHK178-16964</strain>
    </source>
</reference>
<dbReference type="Gene3D" id="1.10.3720.10">
    <property type="entry name" value="MetI-like"/>
    <property type="match status" value="1"/>
</dbReference>
<keyword evidence="3" id="KW-1003">Cell membrane</keyword>
<evidence type="ECO:0000313" key="10">
    <source>
        <dbReference type="Proteomes" id="UP000823900"/>
    </source>
</evidence>
<evidence type="ECO:0000256" key="2">
    <source>
        <dbReference type="ARBA" id="ARBA00022448"/>
    </source>
</evidence>
<evidence type="ECO:0000256" key="3">
    <source>
        <dbReference type="ARBA" id="ARBA00022475"/>
    </source>
</evidence>
<dbReference type="InterPro" id="IPR000515">
    <property type="entry name" value="MetI-like"/>
</dbReference>
<evidence type="ECO:0000313" key="9">
    <source>
        <dbReference type="EMBL" id="HJA70137.1"/>
    </source>
</evidence>
<keyword evidence="5 7" id="KW-1133">Transmembrane helix</keyword>
<dbReference type="AlphaFoldDB" id="A0A9D2HFY0"/>
<comment type="caution">
    <text evidence="9">The sequence shown here is derived from an EMBL/GenBank/DDBJ whole genome shotgun (WGS) entry which is preliminary data.</text>
</comment>
<dbReference type="GO" id="GO:0055085">
    <property type="term" value="P:transmembrane transport"/>
    <property type="evidence" value="ECO:0007669"/>
    <property type="project" value="InterPro"/>
</dbReference>
<dbReference type="PANTHER" id="PTHR43386:SF1">
    <property type="entry name" value="D,D-DIPEPTIDE TRANSPORT SYSTEM PERMEASE PROTEIN DDPC-RELATED"/>
    <property type="match status" value="1"/>
</dbReference>
<sequence>MKRMKRKTNSEGTLWTFPFILASAVLVIVFAATIFAPFIAPWDPNQLDLRQIFASPSPEHLLGTDKTGRDIFSRILFGGRMTLSGAFAVVAISMILGIPAGLFAGYYGGKADKIMMWVTNIIVSFPPLLLAFVFVAVFGSGFEKVVLALGVIYVPMLARTTRSIVLTQRNQTYVEAVEAMGYGTGTILFKHILPNCMPTILVQVTLDIGNAILDLAAMSFLGLGVKPPVSDWGAMLEDGRVYLLTQPLQALAPGIMIVVTVVAINVFVEEIRKYLNPSERRLPTYRQLVKRGLIAEEAGR</sequence>
<feature type="transmembrane region" description="Helical" evidence="7">
    <location>
        <begin position="114"/>
        <end position="139"/>
    </location>
</feature>
<dbReference type="CDD" id="cd06261">
    <property type="entry name" value="TM_PBP2"/>
    <property type="match status" value="1"/>
</dbReference>
<evidence type="ECO:0000256" key="1">
    <source>
        <dbReference type="ARBA" id="ARBA00004651"/>
    </source>
</evidence>
<keyword evidence="6 7" id="KW-0472">Membrane</keyword>
<gene>
    <name evidence="9" type="ORF">IAA07_00980</name>
</gene>
<dbReference type="InterPro" id="IPR050366">
    <property type="entry name" value="BP-dependent_transpt_permease"/>
</dbReference>
<reference evidence="9" key="1">
    <citation type="journal article" date="2021" name="PeerJ">
        <title>Extensive microbial diversity within the chicken gut microbiome revealed by metagenomics and culture.</title>
        <authorList>
            <person name="Gilroy R."/>
            <person name="Ravi A."/>
            <person name="Getino M."/>
            <person name="Pursley I."/>
            <person name="Horton D.L."/>
            <person name="Alikhan N.F."/>
            <person name="Baker D."/>
            <person name="Gharbi K."/>
            <person name="Hall N."/>
            <person name="Watson M."/>
            <person name="Adriaenssens E.M."/>
            <person name="Foster-Nyarko E."/>
            <person name="Jarju S."/>
            <person name="Secka A."/>
            <person name="Antonio M."/>
            <person name="Oren A."/>
            <person name="Chaudhuri R.R."/>
            <person name="La Ragione R."/>
            <person name="Hildebrand F."/>
            <person name="Pallen M.J."/>
        </authorList>
    </citation>
    <scope>NUCLEOTIDE SEQUENCE</scope>
    <source>
        <strain evidence="9">CHK178-16964</strain>
    </source>
</reference>
<accession>A0A9D2HFY0</accession>
<dbReference type="PROSITE" id="PS50928">
    <property type="entry name" value="ABC_TM1"/>
    <property type="match status" value="1"/>
</dbReference>
<dbReference type="Proteomes" id="UP000823900">
    <property type="component" value="Unassembled WGS sequence"/>
</dbReference>
<dbReference type="Pfam" id="PF00528">
    <property type="entry name" value="BPD_transp_1"/>
    <property type="match status" value="1"/>
</dbReference>
<comment type="similarity">
    <text evidence="7">Belongs to the binding-protein-dependent transport system permease family.</text>
</comment>
<keyword evidence="4 7" id="KW-0812">Transmembrane</keyword>
<dbReference type="GO" id="GO:0005886">
    <property type="term" value="C:plasma membrane"/>
    <property type="evidence" value="ECO:0007669"/>
    <property type="project" value="UniProtKB-SubCell"/>
</dbReference>
<dbReference type="InterPro" id="IPR035906">
    <property type="entry name" value="MetI-like_sf"/>
</dbReference>
<feature type="transmembrane region" description="Helical" evidence="7">
    <location>
        <begin position="250"/>
        <end position="268"/>
    </location>
</feature>
<evidence type="ECO:0000259" key="8">
    <source>
        <dbReference type="PROSITE" id="PS50928"/>
    </source>
</evidence>
<comment type="subcellular location">
    <subcellularLocation>
        <location evidence="1 7">Cell membrane</location>
        <topology evidence="1 7">Multi-pass membrane protein</topology>
    </subcellularLocation>
</comment>
<name>A0A9D2HFY0_9FIRM</name>
<feature type="transmembrane region" description="Helical" evidence="7">
    <location>
        <begin position="86"/>
        <end position="107"/>
    </location>
</feature>
<proteinExistence type="inferred from homology"/>
<evidence type="ECO:0000256" key="6">
    <source>
        <dbReference type="ARBA" id="ARBA00023136"/>
    </source>
</evidence>
<dbReference type="EMBL" id="DWZA01000007">
    <property type="protein sequence ID" value="HJA70137.1"/>
    <property type="molecule type" value="Genomic_DNA"/>
</dbReference>
<feature type="transmembrane region" description="Helical" evidence="7">
    <location>
        <begin position="12"/>
        <end position="40"/>
    </location>
</feature>